<evidence type="ECO:0000313" key="10">
    <source>
        <dbReference type="EMBL" id="KAL0849479.1"/>
    </source>
</evidence>
<evidence type="ECO:0000256" key="3">
    <source>
        <dbReference type="ARBA" id="ARBA00022475"/>
    </source>
</evidence>
<dbReference type="Gene3D" id="1.20.1250.20">
    <property type="entry name" value="MFS general substrate transporter like domains"/>
    <property type="match status" value="1"/>
</dbReference>
<evidence type="ECO:0000256" key="7">
    <source>
        <dbReference type="ARBA" id="ARBA00023136"/>
    </source>
</evidence>
<evidence type="ECO:0000256" key="4">
    <source>
        <dbReference type="ARBA" id="ARBA00022597"/>
    </source>
</evidence>
<dbReference type="InterPro" id="IPR005828">
    <property type="entry name" value="MFS_sugar_transport-like"/>
</dbReference>
<evidence type="ECO:0000256" key="6">
    <source>
        <dbReference type="ARBA" id="ARBA00022989"/>
    </source>
</evidence>
<feature type="transmembrane region" description="Helical" evidence="8">
    <location>
        <begin position="155"/>
        <end position="177"/>
    </location>
</feature>
<evidence type="ECO:0000256" key="2">
    <source>
        <dbReference type="ARBA" id="ARBA00022448"/>
    </source>
</evidence>
<dbReference type="InterPro" id="IPR036259">
    <property type="entry name" value="MFS_trans_sf"/>
</dbReference>
<dbReference type="Proteomes" id="UP001549921">
    <property type="component" value="Unassembled WGS sequence"/>
</dbReference>
<feature type="transmembrane region" description="Helical" evidence="8">
    <location>
        <begin position="364"/>
        <end position="389"/>
    </location>
</feature>
<evidence type="ECO:0000256" key="8">
    <source>
        <dbReference type="SAM" id="Phobius"/>
    </source>
</evidence>
<comment type="caution">
    <text evidence="10">The sequence shown here is derived from an EMBL/GenBank/DDBJ whole genome shotgun (WGS) entry which is preliminary data.</text>
</comment>
<evidence type="ECO:0000313" key="11">
    <source>
        <dbReference type="Proteomes" id="UP001549921"/>
    </source>
</evidence>
<keyword evidence="4" id="KW-0762">Sugar transport</keyword>
<feature type="transmembrane region" description="Helical" evidence="8">
    <location>
        <begin position="426"/>
        <end position="451"/>
    </location>
</feature>
<accession>A0ABD0TJF1</accession>
<dbReference type="EMBL" id="JBEDNZ010000004">
    <property type="protein sequence ID" value="KAL0849479.1"/>
    <property type="molecule type" value="Genomic_DNA"/>
</dbReference>
<dbReference type="Pfam" id="PF00083">
    <property type="entry name" value="Sugar_tr"/>
    <property type="match status" value="1"/>
</dbReference>
<keyword evidence="5 8" id="KW-0812">Transmembrane</keyword>
<protein>
    <recommendedName>
        <fullName evidence="9">Major facilitator superfamily (MFS) profile domain-containing protein</fullName>
    </recommendedName>
</protein>
<feature type="transmembrane region" description="Helical" evidence="8">
    <location>
        <begin position="183"/>
        <end position="200"/>
    </location>
</feature>
<dbReference type="SUPFAM" id="SSF103473">
    <property type="entry name" value="MFS general substrate transporter"/>
    <property type="match status" value="1"/>
</dbReference>
<sequence length="487" mass="52849">MFLKLNKFVVNDKPEKRGHTYVQWSITVLGASVLVTIGFLIGWVSPMKKILQSDASPTGSPLSDTEVSAIASTLILTGIIGVVFCSYIAEVYGRKTAMLLIIALQMLCWIIKLVATHVAVIIVARVSAGIGYGGSYVVIPVYIREISQDSNRGLLVTLIMSTQHIGVLAIYAMGSYLNYHTTLWIVLSFTTATFLLMLFIPESPAFLVKTGKLKEAAKNLATLRGFPVDDDIVQNEMNCLKDEDARFKSVESISIMAIIKNKAWFRGLLITQLIVCCVALNGTFGIVTYAWSIMKDAGVAVSPELQSFIVPILLMFGTIVPLSFVQKANRKTLLAGTFLTSGLAMGCMASALLAQRFGFAVPGWVLVLSIAVAVASYSAGIISVPTVVIIEMFRFQVRTKIMSPICMLTFGLVSIYLAIFDPISNAFGLYTMFFISAGFNLLGAVTVLVWLPETKGRTVDQIEAMLLGNKVEHAPVDSGGLDNPSYS</sequence>
<evidence type="ECO:0000256" key="5">
    <source>
        <dbReference type="ARBA" id="ARBA00022692"/>
    </source>
</evidence>
<comment type="subcellular location">
    <subcellularLocation>
        <location evidence="1">Cell membrane</location>
        <topology evidence="1">Multi-pass membrane protein</topology>
    </subcellularLocation>
</comment>
<dbReference type="InterPro" id="IPR020846">
    <property type="entry name" value="MFS_dom"/>
</dbReference>
<dbReference type="AlphaFoldDB" id="A0ABD0TJF1"/>
<keyword evidence="6 8" id="KW-1133">Transmembrane helix</keyword>
<feature type="transmembrane region" description="Helical" evidence="8">
    <location>
        <begin position="21"/>
        <end position="44"/>
    </location>
</feature>
<dbReference type="InterPro" id="IPR050549">
    <property type="entry name" value="MFS_Trehalose_Transporter"/>
</dbReference>
<feature type="transmembrane region" description="Helical" evidence="8">
    <location>
        <begin position="305"/>
        <end position="325"/>
    </location>
</feature>
<feature type="domain" description="Major facilitator superfamily (MFS) profile" evidence="9">
    <location>
        <begin position="26"/>
        <end position="455"/>
    </location>
</feature>
<keyword evidence="3" id="KW-1003">Cell membrane</keyword>
<feature type="transmembrane region" description="Helical" evidence="8">
    <location>
        <begin position="268"/>
        <end position="293"/>
    </location>
</feature>
<evidence type="ECO:0000259" key="9">
    <source>
        <dbReference type="PROSITE" id="PS50850"/>
    </source>
</evidence>
<keyword evidence="7 8" id="KW-0472">Membrane</keyword>
<feature type="transmembrane region" description="Helical" evidence="8">
    <location>
        <begin position="96"/>
        <end position="115"/>
    </location>
</feature>
<dbReference type="PANTHER" id="PTHR48021:SF33">
    <property type="entry name" value="AT22075P-RELATED"/>
    <property type="match status" value="1"/>
</dbReference>
<keyword evidence="2" id="KW-0813">Transport</keyword>
<feature type="transmembrane region" description="Helical" evidence="8">
    <location>
        <begin position="401"/>
        <end position="420"/>
    </location>
</feature>
<dbReference type="PANTHER" id="PTHR48021">
    <property type="match status" value="1"/>
</dbReference>
<name>A0ABD0TJF1_LOXSC</name>
<reference evidence="10 11" key="1">
    <citation type="submission" date="2024-06" db="EMBL/GenBank/DDBJ databases">
        <title>A chromosome-level genome assembly of beet webworm, Loxostege sticticalis.</title>
        <authorList>
            <person name="Zhang Y."/>
        </authorList>
    </citation>
    <scope>NUCLEOTIDE SEQUENCE [LARGE SCALE GENOMIC DNA]</scope>
    <source>
        <strain evidence="10">AQ028</strain>
        <tissue evidence="10">Male pupae</tissue>
    </source>
</reference>
<dbReference type="PROSITE" id="PS50850">
    <property type="entry name" value="MFS"/>
    <property type="match status" value="1"/>
</dbReference>
<organism evidence="10 11">
    <name type="scientific">Loxostege sticticalis</name>
    <name type="common">Beet webworm moth</name>
    <dbReference type="NCBI Taxonomy" id="481309"/>
    <lineage>
        <taxon>Eukaryota</taxon>
        <taxon>Metazoa</taxon>
        <taxon>Ecdysozoa</taxon>
        <taxon>Arthropoda</taxon>
        <taxon>Hexapoda</taxon>
        <taxon>Insecta</taxon>
        <taxon>Pterygota</taxon>
        <taxon>Neoptera</taxon>
        <taxon>Endopterygota</taxon>
        <taxon>Lepidoptera</taxon>
        <taxon>Glossata</taxon>
        <taxon>Ditrysia</taxon>
        <taxon>Pyraloidea</taxon>
        <taxon>Crambidae</taxon>
        <taxon>Pyraustinae</taxon>
        <taxon>Loxostege</taxon>
    </lineage>
</organism>
<proteinExistence type="predicted"/>
<evidence type="ECO:0000256" key="1">
    <source>
        <dbReference type="ARBA" id="ARBA00004651"/>
    </source>
</evidence>
<dbReference type="GO" id="GO:0005886">
    <property type="term" value="C:plasma membrane"/>
    <property type="evidence" value="ECO:0007669"/>
    <property type="project" value="UniProtKB-SubCell"/>
</dbReference>
<dbReference type="FunFam" id="1.20.1250.20:FF:000218">
    <property type="entry name" value="facilitated trehalose transporter Tret1"/>
    <property type="match status" value="1"/>
</dbReference>
<feature type="transmembrane region" description="Helical" evidence="8">
    <location>
        <begin position="121"/>
        <end position="143"/>
    </location>
</feature>
<gene>
    <name evidence="10" type="ORF">ABMA28_013758</name>
</gene>
<feature type="transmembrane region" description="Helical" evidence="8">
    <location>
        <begin position="67"/>
        <end position="89"/>
    </location>
</feature>
<feature type="transmembrane region" description="Helical" evidence="8">
    <location>
        <begin position="332"/>
        <end position="352"/>
    </location>
</feature>